<sequence>MNERRKTNDDGNDAGPRLRRTRYPQARRPCPADALKPWCRGKSVRIDSHQHFWTYSKNADDFGWIDDRMEALKRDFGPGDLSPELAAAGFDGCVAVQARETPAETDFLLTIADRHAFVRGVVGWLDLRAPEIEADLERYSEARRLVGLRMPVHDYLDPDFANAKPHARGVGLLRRYGLTYDLLVRPAQLPAASALARRFPDQPFVLDHIAKPNLTVQRDDAWFDRIGALAACDNVFCKLSGMVTEADWADPHSAPFTAYLDHVLELFGPKRLMIGSDWPVCTLAAPYRSVIGIVERWAKDRLSDDERTGLFGETAFSFYGLDR</sequence>
<dbReference type="Pfam" id="PF04909">
    <property type="entry name" value="Amidohydro_2"/>
    <property type="match status" value="1"/>
</dbReference>
<name>A0A506U1T0_9HYPH</name>
<dbReference type="EMBL" id="VHLH01000021">
    <property type="protein sequence ID" value="TPW27418.1"/>
    <property type="molecule type" value="Genomic_DNA"/>
</dbReference>
<dbReference type="OrthoDB" id="9787654at2"/>
<gene>
    <name evidence="4" type="ORF">FJU11_11665</name>
</gene>
<dbReference type="Proteomes" id="UP000320314">
    <property type="component" value="Unassembled WGS sequence"/>
</dbReference>
<dbReference type="InterPro" id="IPR032466">
    <property type="entry name" value="Metal_Hydrolase"/>
</dbReference>
<protein>
    <submittedName>
        <fullName evidence="4">Amidohydrolase</fullName>
    </submittedName>
</protein>
<dbReference type="PANTHER" id="PTHR43569">
    <property type="entry name" value="AMIDOHYDROLASE"/>
    <property type="match status" value="1"/>
</dbReference>
<dbReference type="InterPro" id="IPR006680">
    <property type="entry name" value="Amidohydro-rel"/>
</dbReference>
<dbReference type="AlphaFoldDB" id="A0A506U1T0"/>
<evidence type="ECO:0000256" key="2">
    <source>
        <dbReference type="SAM" id="MobiDB-lite"/>
    </source>
</evidence>
<evidence type="ECO:0000313" key="5">
    <source>
        <dbReference type="Proteomes" id="UP000320314"/>
    </source>
</evidence>
<proteinExistence type="inferred from homology"/>
<dbReference type="InterPro" id="IPR052350">
    <property type="entry name" value="Metallo-dep_Lactonases"/>
</dbReference>
<feature type="region of interest" description="Disordered" evidence="2">
    <location>
        <begin position="1"/>
        <end position="23"/>
    </location>
</feature>
<organism evidence="4 5">
    <name type="scientific">Pararhizobium mangrovi</name>
    <dbReference type="NCBI Taxonomy" id="2590452"/>
    <lineage>
        <taxon>Bacteria</taxon>
        <taxon>Pseudomonadati</taxon>
        <taxon>Pseudomonadota</taxon>
        <taxon>Alphaproteobacteria</taxon>
        <taxon>Hyphomicrobiales</taxon>
        <taxon>Rhizobiaceae</taxon>
        <taxon>Rhizobium/Agrobacterium group</taxon>
        <taxon>Pararhizobium</taxon>
    </lineage>
</organism>
<reference evidence="4 5" key="1">
    <citation type="submission" date="2019-06" db="EMBL/GenBank/DDBJ databases">
        <authorList>
            <person name="Li M."/>
        </authorList>
    </citation>
    <scope>NUCLEOTIDE SEQUENCE [LARGE SCALE GENOMIC DNA]</scope>
    <source>
        <strain evidence="4 5">BGMRC6574</strain>
    </source>
</reference>
<dbReference type="Gene3D" id="3.20.20.140">
    <property type="entry name" value="Metal-dependent hydrolases"/>
    <property type="match status" value="1"/>
</dbReference>
<accession>A0A506U1T0</accession>
<comment type="similarity">
    <text evidence="1">Belongs to the metallo-dependent hydrolases superfamily.</text>
</comment>
<evidence type="ECO:0000313" key="4">
    <source>
        <dbReference type="EMBL" id="TPW27418.1"/>
    </source>
</evidence>
<dbReference type="PANTHER" id="PTHR43569:SF2">
    <property type="entry name" value="AMIDOHYDROLASE-RELATED DOMAIN-CONTAINING PROTEIN"/>
    <property type="match status" value="1"/>
</dbReference>
<evidence type="ECO:0000256" key="1">
    <source>
        <dbReference type="ARBA" id="ARBA00038310"/>
    </source>
</evidence>
<evidence type="ECO:0000259" key="3">
    <source>
        <dbReference type="Pfam" id="PF04909"/>
    </source>
</evidence>
<keyword evidence="5" id="KW-1185">Reference proteome</keyword>
<dbReference type="GO" id="GO:0016787">
    <property type="term" value="F:hydrolase activity"/>
    <property type="evidence" value="ECO:0007669"/>
    <property type="project" value="UniProtKB-KW"/>
</dbReference>
<comment type="caution">
    <text evidence="4">The sequence shown here is derived from an EMBL/GenBank/DDBJ whole genome shotgun (WGS) entry which is preliminary data.</text>
</comment>
<dbReference type="SUPFAM" id="SSF51556">
    <property type="entry name" value="Metallo-dependent hydrolases"/>
    <property type="match status" value="1"/>
</dbReference>
<keyword evidence="4" id="KW-0378">Hydrolase</keyword>
<feature type="domain" description="Amidohydrolase-related" evidence="3">
    <location>
        <begin position="46"/>
        <end position="321"/>
    </location>
</feature>